<evidence type="ECO:0000313" key="2">
    <source>
        <dbReference type="Proteomes" id="UP001145114"/>
    </source>
</evidence>
<comment type="caution">
    <text evidence="1">The sequence shown here is derived from an EMBL/GenBank/DDBJ whole genome shotgun (WGS) entry which is preliminary data.</text>
</comment>
<dbReference type="Proteomes" id="UP001145114">
    <property type="component" value="Unassembled WGS sequence"/>
</dbReference>
<keyword evidence="2" id="KW-1185">Reference proteome</keyword>
<reference evidence="1" key="1">
    <citation type="submission" date="2022-06" db="EMBL/GenBank/DDBJ databases">
        <title>Phylogenomic reconstructions and comparative analyses of Kickxellomycotina fungi.</title>
        <authorList>
            <person name="Reynolds N.K."/>
            <person name="Stajich J.E."/>
            <person name="Barry K."/>
            <person name="Grigoriev I.V."/>
            <person name="Crous P."/>
            <person name="Smith M.E."/>
        </authorList>
    </citation>
    <scope>NUCLEOTIDE SEQUENCE</scope>
    <source>
        <strain evidence="1">RSA 2271</strain>
    </source>
</reference>
<gene>
    <name evidence="1" type="ORF">EV182_000843</name>
</gene>
<proteinExistence type="predicted"/>
<sequence>MQLFESVTEVKHHVCRIYIQGLKHQPHKELKAALFDLRFQLSKIWSIDFIGKRIAEFTIVADYAPAFVAKVKSLPFLSIVPKVDPSKPQDPQATPEVAAAVKEAFTKRILASLASSTRPAYKQYLTDLVKEIGITVESSPALTPNPTYDPAPTMEDFSDDDNYVDVSDSDHDI</sequence>
<dbReference type="EMBL" id="JAMZIH010005215">
    <property type="protein sequence ID" value="KAJ1675657.1"/>
    <property type="molecule type" value="Genomic_DNA"/>
</dbReference>
<name>A0ACC1HK82_9FUNG</name>
<protein>
    <submittedName>
        <fullName evidence="1">Uncharacterized protein</fullName>
    </submittedName>
</protein>
<evidence type="ECO:0000313" key="1">
    <source>
        <dbReference type="EMBL" id="KAJ1675657.1"/>
    </source>
</evidence>
<organism evidence="1 2">
    <name type="scientific">Spiromyces aspiralis</name>
    <dbReference type="NCBI Taxonomy" id="68401"/>
    <lineage>
        <taxon>Eukaryota</taxon>
        <taxon>Fungi</taxon>
        <taxon>Fungi incertae sedis</taxon>
        <taxon>Zoopagomycota</taxon>
        <taxon>Kickxellomycotina</taxon>
        <taxon>Kickxellomycetes</taxon>
        <taxon>Kickxellales</taxon>
        <taxon>Kickxellaceae</taxon>
        <taxon>Spiromyces</taxon>
    </lineage>
</organism>
<accession>A0ACC1HK82</accession>